<dbReference type="Proteomes" id="UP000619479">
    <property type="component" value="Unassembled WGS sequence"/>
</dbReference>
<protein>
    <recommendedName>
        <fullName evidence="3">Sialidase domain-containing protein</fullName>
    </recommendedName>
</protein>
<reference evidence="4" key="1">
    <citation type="submission" date="2021-01" db="EMBL/GenBank/DDBJ databases">
        <title>Whole genome shotgun sequence of Actinoplanes cyaneus NBRC 14990.</title>
        <authorList>
            <person name="Komaki H."/>
            <person name="Tamura T."/>
        </authorList>
    </citation>
    <scope>NUCLEOTIDE SEQUENCE</scope>
    <source>
        <strain evidence="4">NBRC 14990</strain>
    </source>
</reference>
<sequence length="775" mass="81156">MRRSMGFSMLAGMLALIVTPVVAPPVSAAAATKTEIAGLSPTAPALVLGAPGTAYDPPGDTPAWFAMTSAYDSGTAQNPTRPVRAGYLRHYDAGAREEPGRLTSANGGLTFSASIGDSHETATRLDDGRVLHVALAGQAPPANGPARPQQRSVPVSYSSDDGGTYGAPVSAQIDIAPQSFLNGTANFIPTSLVQVPSGPVLMAGYAVTDLQTTTSMLLASVDQGLTWNLRATIAQGSSSHSFSETGLVLAANGDLVAVMRTSTYDNLWVRRSTTVGTTWTAAAAPIPEFAADANGNRPFGRINPQLSLLPNGILALVAGRPQNFVALSYDGTGRTWDVKRSFYDNHSVAAPQDLNDGTSGNADLIWTESNRAVLMADSCHALVYQGTNRNKCTWRGATMSDGTTTFQIKRVLADMLTAGVGKIDLAGKAAAGTVQLDGDYGTTITGHPRTGSRGAVDGSNEMWSSAIRSGGAGVFDISLDRTYTLSKVGLSLAIGGTASATVQTRLTADEPWTDWYSVTNQSGYALKYTTPAASRQARQVRVLVGESSICPPGVAAPCSQLNEIELYADDVDSFENDPVNGIPRGYRADHTLDDAGAGHIGVWVSQSTAGSGSSRALRIADGSTVHLPAVRRLDSAAGVKTVGFRFHPDQWRTTGEPESSAMLFDVLTGTRQAAFHFALTREGTVRYYDGKVWRPLGTGQSFNPSASCTGGCVWTDVEVRATTTTATITVNGRLIGTATRADGATSTLTGHSFSASSTADADENFLVDDVYTRNG</sequence>
<comment type="caution">
    <text evidence="4">The sequence shown here is derived from an EMBL/GenBank/DDBJ whole genome shotgun (WGS) entry which is preliminary data.</text>
</comment>
<proteinExistence type="predicted"/>
<keyword evidence="5" id="KW-1185">Reference proteome</keyword>
<feature type="signal peptide" evidence="2">
    <location>
        <begin position="1"/>
        <end position="23"/>
    </location>
</feature>
<dbReference type="SUPFAM" id="SSF50939">
    <property type="entry name" value="Sialidases"/>
    <property type="match status" value="1"/>
</dbReference>
<dbReference type="EMBL" id="BOMH01000073">
    <property type="protein sequence ID" value="GID70331.1"/>
    <property type="molecule type" value="Genomic_DNA"/>
</dbReference>
<accession>A0A919ISP6</accession>
<evidence type="ECO:0000256" key="1">
    <source>
        <dbReference type="SAM" id="MobiDB-lite"/>
    </source>
</evidence>
<dbReference type="InterPro" id="IPR036278">
    <property type="entry name" value="Sialidase_sf"/>
</dbReference>
<evidence type="ECO:0000313" key="5">
    <source>
        <dbReference type="Proteomes" id="UP000619479"/>
    </source>
</evidence>
<evidence type="ECO:0000259" key="3">
    <source>
        <dbReference type="Pfam" id="PF13088"/>
    </source>
</evidence>
<gene>
    <name evidence="4" type="ORF">Acy02nite_82120</name>
</gene>
<dbReference type="InterPro" id="IPR011040">
    <property type="entry name" value="Sialidase"/>
</dbReference>
<dbReference type="AlphaFoldDB" id="A0A919ISP6"/>
<name>A0A919ISP6_9ACTN</name>
<keyword evidence="2" id="KW-0732">Signal</keyword>
<feature type="region of interest" description="Disordered" evidence="1">
    <location>
        <begin position="138"/>
        <end position="161"/>
    </location>
</feature>
<feature type="compositionally biased region" description="Polar residues" evidence="1">
    <location>
        <begin position="149"/>
        <end position="161"/>
    </location>
</feature>
<evidence type="ECO:0000256" key="2">
    <source>
        <dbReference type="SAM" id="SignalP"/>
    </source>
</evidence>
<evidence type="ECO:0000313" key="4">
    <source>
        <dbReference type="EMBL" id="GID70331.1"/>
    </source>
</evidence>
<organism evidence="4 5">
    <name type="scientific">Actinoplanes cyaneus</name>
    <dbReference type="NCBI Taxonomy" id="52696"/>
    <lineage>
        <taxon>Bacteria</taxon>
        <taxon>Bacillati</taxon>
        <taxon>Actinomycetota</taxon>
        <taxon>Actinomycetes</taxon>
        <taxon>Micromonosporales</taxon>
        <taxon>Micromonosporaceae</taxon>
        <taxon>Actinoplanes</taxon>
    </lineage>
</organism>
<feature type="chain" id="PRO_5039481191" description="Sialidase domain-containing protein" evidence="2">
    <location>
        <begin position="24"/>
        <end position="775"/>
    </location>
</feature>
<dbReference type="Gene3D" id="2.120.10.10">
    <property type="match status" value="1"/>
</dbReference>
<dbReference type="Pfam" id="PF13088">
    <property type="entry name" value="BNR_2"/>
    <property type="match status" value="1"/>
</dbReference>
<dbReference type="CDD" id="cd15482">
    <property type="entry name" value="Sialidase_non-viral"/>
    <property type="match status" value="1"/>
</dbReference>
<feature type="domain" description="Sialidase" evidence="3">
    <location>
        <begin position="155"/>
        <end position="296"/>
    </location>
</feature>